<dbReference type="KEGG" id="ptv:AA957_12715"/>
<organism evidence="2 3">
    <name type="scientific">Pseudomonas trivialis</name>
    <dbReference type="NCBI Taxonomy" id="200450"/>
    <lineage>
        <taxon>Bacteria</taxon>
        <taxon>Pseudomonadati</taxon>
        <taxon>Pseudomonadota</taxon>
        <taxon>Gammaproteobacteria</taxon>
        <taxon>Pseudomonadales</taxon>
        <taxon>Pseudomonadaceae</taxon>
        <taxon>Pseudomonas</taxon>
    </lineage>
</organism>
<dbReference type="EMBL" id="CP011507">
    <property type="protein sequence ID" value="AKS06938.1"/>
    <property type="molecule type" value="Genomic_DNA"/>
</dbReference>
<evidence type="ECO:0000313" key="3">
    <source>
        <dbReference type="Proteomes" id="UP000036608"/>
    </source>
</evidence>
<reference evidence="2 3" key="1">
    <citation type="journal article" date="2015" name="Genome Announc.">
        <title>Complete Genome Sequence of the Rhizobacterium Pseudomonas trivialis Strain IHBB745 with Multiple Plant Growth-Promoting Activities and Tolerance to Desiccation and Alkalinity.</title>
        <authorList>
            <person name="Gulati A."/>
            <person name="Swarnkar M.K."/>
            <person name="Vyas P."/>
            <person name="Rahi P."/>
            <person name="Thakur R."/>
            <person name="Thakur N."/>
            <person name="Singh A.K."/>
        </authorList>
    </citation>
    <scope>NUCLEOTIDE SEQUENCE [LARGE SCALE GENOMIC DNA]</scope>
    <source>
        <strain evidence="3">745</strain>
    </source>
</reference>
<dbReference type="AlphaFoldDB" id="A0A0H5AA98"/>
<name>A0A0H5AA98_9PSED</name>
<proteinExistence type="predicted"/>
<accession>A0A0H5AA98</accession>
<dbReference type="PATRIC" id="fig|200450.3.peg.2622"/>
<evidence type="ECO:0000313" key="2">
    <source>
        <dbReference type="EMBL" id="AKS06938.1"/>
    </source>
</evidence>
<reference evidence="3" key="2">
    <citation type="submission" date="2015-05" db="EMBL/GenBank/DDBJ databases">
        <authorList>
            <person name="Swarnkar M.K."/>
            <person name="Vyas P."/>
            <person name="Rahi P."/>
            <person name="Thakur R."/>
            <person name="Thakur N."/>
            <person name="Singh A.K."/>
            <person name="Gulati A."/>
        </authorList>
    </citation>
    <scope>NUCLEOTIDE SEQUENCE [LARGE SCALE GENOMIC DNA]</scope>
    <source>
        <strain evidence="3">745</strain>
    </source>
</reference>
<feature type="region of interest" description="Disordered" evidence="1">
    <location>
        <begin position="111"/>
        <end position="140"/>
    </location>
</feature>
<dbReference type="RefSeq" id="WP_049710513.1">
    <property type="nucleotide sequence ID" value="NZ_CP011507.1"/>
</dbReference>
<protein>
    <submittedName>
        <fullName evidence="2">Terminase</fullName>
    </submittedName>
</protein>
<feature type="region of interest" description="Disordered" evidence="1">
    <location>
        <begin position="1"/>
        <end position="25"/>
    </location>
</feature>
<dbReference type="OrthoDB" id="9098057at2"/>
<evidence type="ECO:0000256" key="1">
    <source>
        <dbReference type="SAM" id="MobiDB-lite"/>
    </source>
</evidence>
<gene>
    <name evidence="2" type="ORF">AA957_12715</name>
</gene>
<sequence length="140" mass="15409">MTRGRKPTAPHLKVLAGTTRPDREEAEAPEFDLVADFPDPPQHLNVDGSEMWRSLGRQLVSARVLQVVDLYSLEQLCFAWQCFRKKAKADMESTAAETTALKALFSEFGMTPASRRKVSSGSEKPKGNAFAGNGRKQGAK</sequence>
<dbReference type="Proteomes" id="UP000036608">
    <property type="component" value="Chromosome"/>
</dbReference>